<gene>
    <name evidence="1" type="ORF">M4486_19705</name>
</gene>
<sequence>MSHRNTRSTGPAYEFRVRLDELQHLVDGGVWPTEALARTGWDSLYDAARAARRRGRIRLAQRLEREERIQKRFQDVA</sequence>
<keyword evidence="2" id="KW-1185">Reference proteome</keyword>
<evidence type="ECO:0000313" key="2">
    <source>
        <dbReference type="Proteomes" id="UP001055868"/>
    </source>
</evidence>
<evidence type="ECO:0000313" key="1">
    <source>
        <dbReference type="EMBL" id="UQN31818.1"/>
    </source>
</evidence>
<geneLocation type="plasmid" evidence="1 2">
    <name>pCBA3104-01</name>
</geneLocation>
<protein>
    <submittedName>
        <fullName evidence="1">Uncharacterized protein</fullName>
    </submittedName>
</protein>
<reference evidence="1" key="1">
    <citation type="submission" date="2022-05" db="EMBL/GenBank/DDBJ databases">
        <title>Genomic analysis of Brachybacterium sp. CBA3104.</title>
        <authorList>
            <person name="Roh S.W."/>
            <person name="Kim Y.B."/>
            <person name="Kim Y."/>
        </authorList>
    </citation>
    <scope>NUCLEOTIDE SEQUENCE</scope>
    <source>
        <strain evidence="1">CBA3104</strain>
        <plasmid evidence="1">pCBA3104-01</plasmid>
    </source>
</reference>
<keyword evidence="1" id="KW-0614">Plasmid</keyword>
<organism evidence="1 2">
    <name type="scientific">Brachybacterium kimchii</name>
    <dbReference type="NCBI Taxonomy" id="2942909"/>
    <lineage>
        <taxon>Bacteria</taxon>
        <taxon>Bacillati</taxon>
        <taxon>Actinomycetota</taxon>
        <taxon>Actinomycetes</taxon>
        <taxon>Micrococcales</taxon>
        <taxon>Dermabacteraceae</taxon>
        <taxon>Brachybacterium</taxon>
    </lineage>
</organism>
<proteinExistence type="predicted"/>
<dbReference type="EMBL" id="CP097219">
    <property type="protein sequence ID" value="UQN31818.1"/>
    <property type="molecule type" value="Genomic_DNA"/>
</dbReference>
<name>A0ABY4NB84_9MICO</name>
<dbReference type="Proteomes" id="UP001055868">
    <property type="component" value="Plasmid pCBA3104-01"/>
</dbReference>
<dbReference type="RefSeq" id="WP_249481242.1">
    <property type="nucleotide sequence ID" value="NZ_CP097219.1"/>
</dbReference>
<accession>A0ABY4NB84</accession>